<dbReference type="Gene3D" id="1.20.1250.20">
    <property type="entry name" value="MFS general substrate transporter like domains"/>
    <property type="match status" value="2"/>
</dbReference>
<feature type="transmembrane region" description="Helical" evidence="8">
    <location>
        <begin position="191"/>
        <end position="208"/>
    </location>
</feature>
<dbReference type="InterPro" id="IPR001927">
    <property type="entry name" value="Na/Gal_symport"/>
</dbReference>
<proteinExistence type="inferred from homology"/>
<dbReference type="EMBL" id="GL883079">
    <property type="protein sequence ID" value="EGF90258.1"/>
    <property type="molecule type" value="Genomic_DNA"/>
</dbReference>
<dbReference type="GO" id="GO:0015293">
    <property type="term" value="F:symporter activity"/>
    <property type="evidence" value="ECO:0007669"/>
    <property type="project" value="InterPro"/>
</dbReference>
<feature type="transmembrane region" description="Helical" evidence="8">
    <location>
        <begin position="236"/>
        <end position="260"/>
    </location>
</feature>
<dbReference type="GO" id="GO:0006814">
    <property type="term" value="P:sodium ion transport"/>
    <property type="evidence" value="ECO:0007669"/>
    <property type="project" value="InterPro"/>
</dbReference>
<evidence type="ECO:0000256" key="5">
    <source>
        <dbReference type="ARBA" id="ARBA00022692"/>
    </source>
</evidence>
<dbReference type="PROSITE" id="PS00872">
    <property type="entry name" value="NA_GALACTOSIDE_SYMP"/>
    <property type="match status" value="1"/>
</dbReference>
<evidence type="ECO:0000313" key="9">
    <source>
        <dbReference type="EMBL" id="EGF90258.1"/>
    </source>
</evidence>
<dbReference type="Proteomes" id="UP000006512">
    <property type="component" value="Unassembled WGS sequence"/>
</dbReference>
<feature type="transmembrane region" description="Helical" evidence="8">
    <location>
        <begin position="379"/>
        <end position="399"/>
    </location>
</feature>
<reference evidence="10" key="1">
    <citation type="submission" date="2011-03" db="EMBL/GenBank/DDBJ databases">
        <title>Draft genome sequence of Brevundimonas diminuta.</title>
        <authorList>
            <person name="Brown P.J.B."/>
            <person name="Buechlein A."/>
            <person name="Hemmerich C."/>
            <person name="Brun Y.V."/>
        </authorList>
    </citation>
    <scope>NUCLEOTIDE SEQUENCE [LARGE SCALE GENOMIC DNA]</scope>
    <source>
        <strain evidence="10">C19</strain>
    </source>
</reference>
<evidence type="ECO:0000256" key="2">
    <source>
        <dbReference type="ARBA" id="ARBA00009617"/>
    </source>
</evidence>
<feature type="transmembrane region" description="Helical" evidence="8">
    <location>
        <begin position="47"/>
        <end position="66"/>
    </location>
</feature>
<comment type="subcellular location">
    <subcellularLocation>
        <location evidence="1">Cell membrane</location>
        <topology evidence="1">Multi-pass membrane protein</topology>
    </subcellularLocation>
</comment>
<dbReference type="AlphaFoldDB" id="F4QPX1"/>
<dbReference type="InterPro" id="IPR039672">
    <property type="entry name" value="MFS_2"/>
</dbReference>
<accession>F4QPX1</accession>
<keyword evidence="6 8" id="KW-1133">Transmembrane helix</keyword>
<evidence type="ECO:0000256" key="6">
    <source>
        <dbReference type="ARBA" id="ARBA00022989"/>
    </source>
</evidence>
<gene>
    <name evidence="9" type="ORF">ABI_32740</name>
</gene>
<dbReference type="NCBIfam" id="TIGR00792">
    <property type="entry name" value="gph"/>
    <property type="match status" value="1"/>
</dbReference>
<feature type="transmembrane region" description="Helical" evidence="8">
    <location>
        <begin position="21"/>
        <end position="41"/>
    </location>
</feature>
<keyword evidence="7 8" id="KW-0472">Membrane</keyword>
<dbReference type="HOGENOM" id="CLU_027408_0_2_5"/>
<evidence type="ECO:0000256" key="8">
    <source>
        <dbReference type="SAM" id="Phobius"/>
    </source>
</evidence>
<keyword evidence="5 8" id="KW-0812">Transmembrane</keyword>
<feature type="transmembrane region" description="Helical" evidence="8">
    <location>
        <begin position="116"/>
        <end position="142"/>
    </location>
</feature>
<comment type="similarity">
    <text evidence="2">Belongs to the sodium:galactoside symporter (TC 2.A.2) family.</text>
</comment>
<protein>
    <submittedName>
        <fullName evidence="9">Putative xylose-proton symporter</fullName>
    </submittedName>
</protein>
<dbReference type="Pfam" id="PF13347">
    <property type="entry name" value="MFS_2"/>
    <property type="match status" value="1"/>
</dbReference>
<evidence type="ECO:0000256" key="1">
    <source>
        <dbReference type="ARBA" id="ARBA00004651"/>
    </source>
</evidence>
<keyword evidence="3" id="KW-0813">Transport</keyword>
<dbReference type="PANTHER" id="PTHR11328:SF24">
    <property type="entry name" value="MAJOR FACILITATOR SUPERFAMILY (MFS) PROFILE DOMAIN-CONTAINING PROTEIN"/>
    <property type="match status" value="1"/>
</dbReference>
<dbReference type="InterPro" id="IPR018043">
    <property type="entry name" value="Na/Gal_symport_CS"/>
</dbReference>
<dbReference type="InterPro" id="IPR036259">
    <property type="entry name" value="MFS_trans_sf"/>
</dbReference>
<feature type="transmembrane region" description="Helical" evidence="8">
    <location>
        <begin position="302"/>
        <end position="320"/>
    </location>
</feature>
<feature type="transmembrane region" description="Helical" evidence="8">
    <location>
        <begin position="154"/>
        <end position="171"/>
    </location>
</feature>
<dbReference type="GO" id="GO:0005886">
    <property type="term" value="C:plasma membrane"/>
    <property type="evidence" value="ECO:0007669"/>
    <property type="project" value="UniProtKB-SubCell"/>
</dbReference>
<dbReference type="RefSeq" id="WP_006274058.1">
    <property type="nucleotide sequence ID" value="NZ_GL883079.1"/>
</dbReference>
<sequence>MTQTTQRGGKPSWLERITYGFGDFGFNLYWATISSFLLYFYTDSFGLAPATAGTMLLVVKLIDACVDPVMGAIADRTKSKWGRFRPWLLWGSLPLALFGVITFITPDLSLNAKLVYAALTFGTLGALYSVANIPYGALSAVITNDPQIRTQINSFRFVGGFLGTTFVNYFTLKFVAWFDKQGVVDGWPATMGLYGLLACFLFAVLAVVTRERIQPGSEEKVSPFKDIGDLMQNRPWVILFILALIIMVTISTRAGASIYYIKYFAGGSDADAATFLTVYGMALALGSLLTPVLTRFIDKKRLLIILMTLVGILSCAFYFVPKGDIVLMYGLQAAIGLCLGPKSPLTFSMYADAADYNEHKTGRRATGMTFAAATFSQKMGAALASAVIGWVLASMGYVAKQAQTGASQEGIVLLMSFVPGAVAFISVAVLFFYNLDDTRLKTIQADLDARKAQN</sequence>
<dbReference type="CDD" id="cd17332">
    <property type="entry name" value="MFS_MelB_like"/>
    <property type="match status" value="1"/>
</dbReference>
<feature type="transmembrane region" description="Helical" evidence="8">
    <location>
        <begin position="87"/>
        <end position="104"/>
    </location>
</feature>
<dbReference type="STRING" id="715226.ABI_32740"/>
<evidence type="ECO:0000256" key="7">
    <source>
        <dbReference type="ARBA" id="ARBA00023136"/>
    </source>
</evidence>
<evidence type="ECO:0000313" key="10">
    <source>
        <dbReference type="Proteomes" id="UP000006512"/>
    </source>
</evidence>
<feature type="transmembrane region" description="Helical" evidence="8">
    <location>
        <begin position="272"/>
        <end position="290"/>
    </location>
</feature>
<evidence type="ECO:0000256" key="3">
    <source>
        <dbReference type="ARBA" id="ARBA00022448"/>
    </source>
</evidence>
<dbReference type="SUPFAM" id="SSF103473">
    <property type="entry name" value="MFS general substrate transporter"/>
    <property type="match status" value="1"/>
</dbReference>
<dbReference type="eggNOG" id="COG2211">
    <property type="taxonomic scope" value="Bacteria"/>
</dbReference>
<dbReference type="PANTHER" id="PTHR11328">
    <property type="entry name" value="MAJOR FACILITATOR SUPERFAMILY DOMAIN-CONTAINING PROTEIN"/>
    <property type="match status" value="1"/>
</dbReference>
<name>F4QPX1_9CAUL</name>
<dbReference type="GO" id="GO:0008643">
    <property type="term" value="P:carbohydrate transport"/>
    <property type="evidence" value="ECO:0007669"/>
    <property type="project" value="InterPro"/>
</dbReference>
<dbReference type="OrthoDB" id="9764596at2"/>
<keyword evidence="10" id="KW-1185">Reference proteome</keyword>
<organism evidence="9 10">
    <name type="scientific">Asticcacaulis biprosthecium C19</name>
    <dbReference type="NCBI Taxonomy" id="715226"/>
    <lineage>
        <taxon>Bacteria</taxon>
        <taxon>Pseudomonadati</taxon>
        <taxon>Pseudomonadota</taxon>
        <taxon>Alphaproteobacteria</taxon>
        <taxon>Caulobacterales</taxon>
        <taxon>Caulobacteraceae</taxon>
        <taxon>Asticcacaulis</taxon>
    </lineage>
</organism>
<keyword evidence="4" id="KW-1003">Cell membrane</keyword>
<feature type="transmembrane region" description="Helical" evidence="8">
    <location>
        <begin position="411"/>
        <end position="433"/>
    </location>
</feature>
<evidence type="ECO:0000256" key="4">
    <source>
        <dbReference type="ARBA" id="ARBA00022475"/>
    </source>
</evidence>